<dbReference type="AlphaFoldDB" id="D9S3R5"/>
<accession>D9S3R5</accession>
<dbReference type="KEGG" id="toc:Toce_1286"/>
<organism evidence="1 2">
    <name type="scientific">Thermosediminibacter oceani (strain ATCC BAA-1034 / DSM 16646 / JW/IW-1228P)</name>
    <dbReference type="NCBI Taxonomy" id="555079"/>
    <lineage>
        <taxon>Bacteria</taxon>
        <taxon>Bacillati</taxon>
        <taxon>Bacillota</taxon>
        <taxon>Clostridia</taxon>
        <taxon>Thermosediminibacterales</taxon>
        <taxon>Thermosediminibacteraceae</taxon>
        <taxon>Thermosediminibacter</taxon>
    </lineage>
</organism>
<name>D9S3R5_THEOJ</name>
<dbReference type="EMBL" id="CP002131">
    <property type="protein sequence ID" value="ADL08042.1"/>
    <property type="molecule type" value="Genomic_DNA"/>
</dbReference>
<protein>
    <submittedName>
        <fullName evidence="1">Uncharacterized protein</fullName>
    </submittedName>
</protein>
<dbReference type="HOGENOM" id="CLU_2792663_0_0_9"/>
<sequence length="68" mass="7956">MLVEIQLKIDTQKYDKIQELNLSGDELFALLNSNTVIIPINDRVSFRPVIERVFDIDTRKLIIVLDNR</sequence>
<evidence type="ECO:0000313" key="2">
    <source>
        <dbReference type="Proteomes" id="UP000000272"/>
    </source>
</evidence>
<gene>
    <name evidence="1" type="ordered locus">Toce_1286</name>
</gene>
<keyword evidence="2" id="KW-1185">Reference proteome</keyword>
<dbReference type="Proteomes" id="UP000000272">
    <property type="component" value="Chromosome"/>
</dbReference>
<reference evidence="1 2" key="1">
    <citation type="journal article" date="2010" name="Stand. Genomic Sci.">
        <title>Complete genome sequence of Thermosediminibacter oceani type strain (JW/IW-1228P).</title>
        <authorList>
            <person name="Pitluck S."/>
            <person name="Yasawong M."/>
            <person name="Munk C."/>
            <person name="Nolan M."/>
            <person name="Lapidus A."/>
            <person name="Lucas S."/>
            <person name="Glavina Del Rio T."/>
            <person name="Tice H."/>
            <person name="Cheng J.F."/>
            <person name="Bruce D."/>
            <person name="Detter C."/>
            <person name="Tapia R."/>
            <person name="Han C."/>
            <person name="Goodwin L."/>
            <person name="Liolios K."/>
            <person name="Ivanova N."/>
            <person name="Mavromatis K."/>
            <person name="Mikhailova N."/>
            <person name="Pati A."/>
            <person name="Chen A."/>
            <person name="Palaniappan K."/>
            <person name="Land M."/>
            <person name="Hauser L."/>
            <person name="Chang Y.J."/>
            <person name="Jeffries C.D."/>
            <person name="Rohde M."/>
            <person name="Spring S."/>
            <person name="Sikorski J."/>
            <person name="Goker M."/>
            <person name="Woyke T."/>
            <person name="Bristow J."/>
            <person name="Eisen J.A."/>
            <person name="Markowitz V."/>
            <person name="Hugenholtz P."/>
            <person name="Kyrpides N.C."/>
            <person name="Klenk H.P."/>
        </authorList>
    </citation>
    <scope>NUCLEOTIDE SEQUENCE [LARGE SCALE GENOMIC DNA]</scope>
    <source>
        <strain evidence="2">ATCC BAA-1034 / DSM 16646 / JW/IW-1228P</strain>
    </source>
</reference>
<dbReference type="RefSeq" id="WP_013276080.1">
    <property type="nucleotide sequence ID" value="NC_014377.1"/>
</dbReference>
<dbReference type="STRING" id="555079.Toce_1286"/>
<proteinExistence type="predicted"/>
<evidence type="ECO:0000313" key="1">
    <source>
        <dbReference type="EMBL" id="ADL08042.1"/>
    </source>
</evidence>